<feature type="region of interest" description="Disordered" evidence="1">
    <location>
        <begin position="366"/>
        <end position="422"/>
    </location>
</feature>
<dbReference type="OrthoDB" id="5850836at2759"/>
<organism evidence="2 3">
    <name type="scientific">Caenorhabditis nigoni</name>
    <dbReference type="NCBI Taxonomy" id="1611254"/>
    <lineage>
        <taxon>Eukaryota</taxon>
        <taxon>Metazoa</taxon>
        <taxon>Ecdysozoa</taxon>
        <taxon>Nematoda</taxon>
        <taxon>Chromadorea</taxon>
        <taxon>Rhabditida</taxon>
        <taxon>Rhabditina</taxon>
        <taxon>Rhabditomorpha</taxon>
        <taxon>Rhabditoidea</taxon>
        <taxon>Rhabditidae</taxon>
        <taxon>Peloderinae</taxon>
        <taxon>Caenorhabditis</taxon>
    </lineage>
</organism>
<dbReference type="AlphaFoldDB" id="A0A2G5TI56"/>
<feature type="region of interest" description="Disordered" evidence="1">
    <location>
        <begin position="80"/>
        <end position="105"/>
    </location>
</feature>
<proteinExistence type="predicted"/>
<protein>
    <submittedName>
        <fullName evidence="2">Uncharacterized protein</fullName>
    </submittedName>
</protein>
<evidence type="ECO:0000256" key="1">
    <source>
        <dbReference type="SAM" id="MobiDB-lite"/>
    </source>
</evidence>
<evidence type="ECO:0000313" key="3">
    <source>
        <dbReference type="Proteomes" id="UP000230233"/>
    </source>
</evidence>
<evidence type="ECO:0000313" key="2">
    <source>
        <dbReference type="EMBL" id="PIC26960.1"/>
    </source>
</evidence>
<accession>A0A2G5TI56</accession>
<keyword evidence="3" id="KW-1185">Reference proteome</keyword>
<reference evidence="3" key="1">
    <citation type="submission" date="2017-10" db="EMBL/GenBank/DDBJ databases">
        <title>Rapid genome shrinkage in a self-fertile nematode reveals novel sperm competition proteins.</title>
        <authorList>
            <person name="Yin D."/>
            <person name="Schwarz E.M."/>
            <person name="Thomas C.G."/>
            <person name="Felde R.L."/>
            <person name="Korf I.F."/>
            <person name="Cutter A.D."/>
            <person name="Schartner C.M."/>
            <person name="Ralston E.J."/>
            <person name="Meyer B.J."/>
            <person name="Haag E.S."/>
        </authorList>
    </citation>
    <scope>NUCLEOTIDE SEQUENCE [LARGE SCALE GENOMIC DNA]</scope>
    <source>
        <strain evidence="3">JU1422</strain>
    </source>
</reference>
<dbReference type="Proteomes" id="UP000230233">
    <property type="component" value="Chromosome V"/>
</dbReference>
<feature type="compositionally biased region" description="Low complexity" evidence="1">
    <location>
        <begin position="368"/>
        <end position="384"/>
    </location>
</feature>
<comment type="caution">
    <text evidence="2">The sequence shown here is derived from an EMBL/GenBank/DDBJ whole genome shotgun (WGS) entry which is preliminary data.</text>
</comment>
<feature type="region of interest" description="Disordered" evidence="1">
    <location>
        <begin position="203"/>
        <end position="223"/>
    </location>
</feature>
<feature type="compositionally biased region" description="Acidic residues" evidence="1">
    <location>
        <begin position="413"/>
        <end position="422"/>
    </location>
</feature>
<feature type="compositionally biased region" description="Low complexity" evidence="1">
    <location>
        <begin position="84"/>
        <end position="97"/>
    </location>
</feature>
<feature type="compositionally biased region" description="Basic and acidic residues" evidence="1">
    <location>
        <begin position="386"/>
        <end position="404"/>
    </location>
</feature>
<name>A0A2G5TI56_9PELO</name>
<dbReference type="EMBL" id="PDUG01000005">
    <property type="protein sequence ID" value="PIC26960.1"/>
    <property type="molecule type" value="Genomic_DNA"/>
</dbReference>
<sequence>MIEYVFRTMLKFVKKKTTSATSPPPAPPIEISRPSNLIVSKHKLVRTEGDFILVVEDDKVVGILDKRDLELAVVPTVHSPPRPVSTTLSSTSSVSSPQSPPYLVPTSSNRSASVVVAATATGISLPQLQVLYQNSNKNVFSEVGVPTLSSPVGISPSKYKTLPAGFSAKQQSPLFQWQFSQGSFGLDSSSTSSNYKSTSVEQLFSPPIPTRNRSESTLQPQGSQKYDTITFAPAVQLPSNSASAQCNVEIHLGDDRSLPPPPSRAPPVPLSYSPCLCAVVHPDEQLDFTEVQSVSVEDLEIAAMSYEEVRKTAEDIESYIQGQIQEKWCQDRAQTEKWIEKIAGRVAKTETINTIKVEMSSRKRPSLSQVFDKSKSSCSSIAPSDPEPHNDYERLFFSREKLPTERQNSTESEGGDIEDIRF</sequence>
<gene>
    <name evidence="2" type="primary">Cni-D1054.5</name>
    <name evidence="2" type="synonym">Cnig_chr_V.g19370</name>
    <name evidence="2" type="ORF">B9Z55_019370</name>
</gene>